<evidence type="ECO:0000259" key="4">
    <source>
        <dbReference type="Pfam" id="PF17517"/>
    </source>
</evidence>
<dbReference type="InterPro" id="IPR047589">
    <property type="entry name" value="DUF11_rpt"/>
</dbReference>
<evidence type="ECO:0000256" key="2">
    <source>
        <dbReference type="SAM" id="SignalP"/>
    </source>
</evidence>
<dbReference type="Pfam" id="PF24346">
    <property type="entry name" value="DUF7507"/>
    <property type="match status" value="1"/>
</dbReference>
<dbReference type="Gene3D" id="2.60.40.1170">
    <property type="entry name" value="Mu homology domain, subdomain B"/>
    <property type="match status" value="1"/>
</dbReference>
<feature type="domain" description="DUF7507" evidence="5">
    <location>
        <begin position="712"/>
        <end position="813"/>
    </location>
</feature>
<dbReference type="OrthoDB" id="9765926at2"/>
<keyword evidence="7" id="KW-1185">Reference proteome</keyword>
<dbReference type="Pfam" id="PF01345">
    <property type="entry name" value="DUF11"/>
    <property type="match status" value="2"/>
</dbReference>
<dbReference type="Gene3D" id="2.60.40.3080">
    <property type="match status" value="1"/>
</dbReference>
<evidence type="ECO:0000259" key="5">
    <source>
        <dbReference type="Pfam" id="PF24346"/>
    </source>
</evidence>
<evidence type="ECO:0008006" key="8">
    <source>
        <dbReference type="Google" id="ProtNLM"/>
    </source>
</evidence>
<feature type="compositionally biased region" description="Polar residues" evidence="1">
    <location>
        <begin position="683"/>
        <end position="693"/>
    </location>
</feature>
<dbReference type="EMBL" id="CP018155">
    <property type="protein sequence ID" value="APG64714.1"/>
    <property type="molecule type" value="Genomic_DNA"/>
</dbReference>
<accession>A0A1L3JHX6</accession>
<dbReference type="KEGG" id="ten:LPB136_04770"/>
<feature type="domain" description="DUF11" evidence="3">
    <location>
        <begin position="830"/>
        <end position="944"/>
    </location>
</feature>
<feature type="region of interest" description="Disordered" evidence="1">
    <location>
        <begin position="683"/>
        <end position="703"/>
    </location>
</feature>
<feature type="signal peptide" evidence="2">
    <location>
        <begin position="1"/>
        <end position="23"/>
    </location>
</feature>
<feature type="chain" id="PRO_5012340327" description="DUF11 domain-containing protein" evidence="2">
    <location>
        <begin position="24"/>
        <end position="946"/>
    </location>
</feature>
<dbReference type="InterPro" id="IPR001434">
    <property type="entry name" value="OmcB-like_DUF11"/>
</dbReference>
<evidence type="ECO:0000313" key="7">
    <source>
        <dbReference type="Proteomes" id="UP000181898"/>
    </source>
</evidence>
<keyword evidence="2" id="KW-0732">Signal</keyword>
<proteinExistence type="predicted"/>
<feature type="domain" description="DUF11" evidence="3">
    <location>
        <begin position="588"/>
        <end position="695"/>
    </location>
</feature>
<dbReference type="NCBIfam" id="TIGR01451">
    <property type="entry name" value="B_ant_repeat"/>
    <property type="match status" value="3"/>
</dbReference>
<sequence length="946" mass="99877">MKNSSLLLLLYSLIFLNISNVTAQLDFKHYLPPLKQTAGTNGRNPTRSNNQNAPAIKEQAIYLSTPEATTFTVNVYRGISTTPWKVITNLSNTNPHIINSTGDTDTDPFTTGGLTNGNNNITLVTNGNTGRVLTNSGLRFEAPGGQKFYVNYRGRSGSQAGSLTCKGIKALGVDFRWGGIPNTATNGNLSTSLGIMATEDGTRVNIFGYDPGCEFREETDPDGITDDNLEIFLDAGETYVLEAQQTETAANQNGWLGATITATRNIAIVNGGLNFGVASGSGSRDVGIDQPVSTNVLGREYVFVRGNGNTSNEGEFPVIVATEDGTQVFAGGNLIGTINNGDYLVIPGSNYSNNLVGANMHVTTSKNTYAYQCLSGASGRQTLGMNFIAPVNCLLPDTLNEVPQIHRIAGVDSNISALTITVSTLTADGDIEVYENGTRIPLANVVSVPVTGTSDWKTVYVSKGNGTPPNDDLTGEISVVTPGPISVGTFMSLGANAGLAGYFSGFDTVPQVFIDITGGGCFPGSNLEEVTGDFQAYQWYKNDVLIPGATSQTFNPNTEGVGDYFVRVTKGTCSYDSGVVTLYTCDPDIQVTKIDNADPILEGDEVTFTITVRSFGVDPVNNLVINDVLPSQFDLVSGTPSPGSGTWTSPNWNIGTINPSQIFTITIVAKAKDESGGVTATNTITYTSDSTEPVPNITPDDLTEPVTILNGEIALTKEGTFNDGGNGTQIGDLVNYTFTVTNPGEVELENVIVNDPLLGGNISGPTSGDTDNDNKLDVGETWIYNASYITTLANFQNGKVDNTATASGDQTNSLTKTNSSSDSVDLISVDLNLTKTVDNAIPKIGSVIIYTLTLKNNGPFDATNVQVIDVLPNGVIYRAALSTIPAGTTYNTIANVWDLSGITFNNGETIVLNLAAVINSAGIIINTAEVKQNDQLDIDSVPNSGN</sequence>
<dbReference type="InterPro" id="IPR035234">
    <property type="entry name" value="IgGFc-bd_N"/>
</dbReference>
<feature type="domain" description="IgGFc-binding protein N-terminal" evidence="4">
    <location>
        <begin position="169"/>
        <end position="461"/>
    </location>
</feature>
<gene>
    <name evidence="6" type="ORF">LPB136_04770</name>
</gene>
<reference evidence="6 7" key="1">
    <citation type="submission" date="2016-11" db="EMBL/GenBank/DDBJ databases">
        <title>Tenacibaculum sp. LPB0136, isolated from marine environment.</title>
        <authorList>
            <person name="Kim E."/>
            <person name="Yi H."/>
        </authorList>
    </citation>
    <scope>NUCLEOTIDE SEQUENCE [LARGE SCALE GENOMIC DNA]</scope>
    <source>
        <strain evidence="6 7">LPB0136</strain>
    </source>
</reference>
<dbReference type="PANTHER" id="PTHR34819:SF3">
    <property type="entry name" value="CELL SURFACE PROTEIN"/>
    <property type="match status" value="1"/>
</dbReference>
<evidence type="ECO:0000259" key="3">
    <source>
        <dbReference type="Pfam" id="PF01345"/>
    </source>
</evidence>
<name>A0A1L3JHX6_9FLAO</name>
<dbReference type="Pfam" id="PF17517">
    <property type="entry name" value="IgGFc_binding"/>
    <property type="match status" value="1"/>
</dbReference>
<dbReference type="PANTHER" id="PTHR34819">
    <property type="entry name" value="LARGE CYSTEINE-RICH PERIPLASMIC PROTEIN OMCB"/>
    <property type="match status" value="1"/>
</dbReference>
<dbReference type="InterPro" id="IPR051172">
    <property type="entry name" value="Chlamydia_OmcB"/>
</dbReference>
<dbReference type="InterPro" id="IPR055354">
    <property type="entry name" value="DUF7507"/>
</dbReference>
<dbReference type="Proteomes" id="UP000181898">
    <property type="component" value="Chromosome"/>
</dbReference>
<dbReference type="STRING" id="1850252.LPB136_04770"/>
<dbReference type="RefSeq" id="WP_072555038.1">
    <property type="nucleotide sequence ID" value="NZ_CP018155.1"/>
</dbReference>
<evidence type="ECO:0000313" key="6">
    <source>
        <dbReference type="EMBL" id="APG64714.1"/>
    </source>
</evidence>
<protein>
    <recommendedName>
        <fullName evidence="8">DUF11 domain-containing protein</fullName>
    </recommendedName>
</protein>
<evidence type="ECO:0000256" key="1">
    <source>
        <dbReference type="SAM" id="MobiDB-lite"/>
    </source>
</evidence>
<organism evidence="6 7">
    <name type="scientific">Tenacibaculum todarodis</name>
    <dbReference type="NCBI Taxonomy" id="1850252"/>
    <lineage>
        <taxon>Bacteria</taxon>
        <taxon>Pseudomonadati</taxon>
        <taxon>Bacteroidota</taxon>
        <taxon>Flavobacteriia</taxon>
        <taxon>Flavobacteriales</taxon>
        <taxon>Flavobacteriaceae</taxon>
        <taxon>Tenacibaculum</taxon>
    </lineage>
</organism>
<dbReference type="AlphaFoldDB" id="A0A1L3JHX6"/>